<dbReference type="EMBL" id="LAZR01034151">
    <property type="protein sequence ID" value="KKL46114.1"/>
    <property type="molecule type" value="Genomic_DNA"/>
</dbReference>
<sequence length="179" mass="20195">MIEFQIDVSELRRLEWLLPELTDIIIDEMGSAMTESGMLLTTIVSSRIGAKSTDLGLLRAAVQWPSGFGMKATSSWGMVGLVKAANTQSISGVATSIYANYVEFGTRPHWPPREPLRMWAQRRFGDESIGDRVAAAIAYRGTYAKANFFLAWHYDGGRTKVTQIWKRVPVKVIRRWDRL</sequence>
<protein>
    <submittedName>
        <fullName evidence="1">Uncharacterized protein</fullName>
    </submittedName>
</protein>
<gene>
    <name evidence="1" type="ORF">LCGC14_2348810</name>
</gene>
<comment type="caution">
    <text evidence="1">The sequence shown here is derived from an EMBL/GenBank/DDBJ whole genome shotgun (WGS) entry which is preliminary data.</text>
</comment>
<reference evidence="1" key="1">
    <citation type="journal article" date="2015" name="Nature">
        <title>Complex archaea that bridge the gap between prokaryotes and eukaryotes.</title>
        <authorList>
            <person name="Spang A."/>
            <person name="Saw J.H."/>
            <person name="Jorgensen S.L."/>
            <person name="Zaremba-Niedzwiedzka K."/>
            <person name="Martijn J."/>
            <person name="Lind A.E."/>
            <person name="van Eijk R."/>
            <person name="Schleper C."/>
            <person name="Guy L."/>
            <person name="Ettema T.J."/>
        </authorList>
    </citation>
    <scope>NUCLEOTIDE SEQUENCE</scope>
</reference>
<dbReference type="AlphaFoldDB" id="A0A0F9CAJ3"/>
<evidence type="ECO:0000313" key="1">
    <source>
        <dbReference type="EMBL" id="KKL46114.1"/>
    </source>
</evidence>
<accession>A0A0F9CAJ3</accession>
<organism evidence="1">
    <name type="scientific">marine sediment metagenome</name>
    <dbReference type="NCBI Taxonomy" id="412755"/>
    <lineage>
        <taxon>unclassified sequences</taxon>
        <taxon>metagenomes</taxon>
        <taxon>ecological metagenomes</taxon>
    </lineage>
</organism>
<proteinExistence type="predicted"/>
<name>A0A0F9CAJ3_9ZZZZ</name>